<feature type="region of interest" description="Disordered" evidence="6">
    <location>
        <begin position="3651"/>
        <end position="3675"/>
    </location>
</feature>
<evidence type="ECO:0000256" key="2">
    <source>
        <dbReference type="ARBA" id="ARBA00022729"/>
    </source>
</evidence>
<feature type="compositionally biased region" description="Basic and acidic residues" evidence="6">
    <location>
        <begin position="3409"/>
        <end position="3420"/>
    </location>
</feature>
<evidence type="ECO:0000313" key="11">
    <source>
        <dbReference type="EnsemblMetazoa" id="XP_008184243.1"/>
    </source>
</evidence>
<evidence type="ECO:0000259" key="10">
    <source>
        <dbReference type="PROSITE" id="PS50026"/>
    </source>
</evidence>
<feature type="region of interest" description="Disordered" evidence="6">
    <location>
        <begin position="516"/>
        <end position="566"/>
    </location>
</feature>
<feature type="compositionally biased region" description="Low complexity" evidence="6">
    <location>
        <begin position="516"/>
        <end position="565"/>
    </location>
</feature>
<keyword evidence="7" id="KW-0812">Transmembrane</keyword>
<feature type="region of interest" description="Disordered" evidence="6">
    <location>
        <begin position="1458"/>
        <end position="1870"/>
    </location>
</feature>
<feature type="region of interest" description="Disordered" evidence="6">
    <location>
        <begin position="3409"/>
        <end position="3500"/>
    </location>
</feature>
<evidence type="ECO:0000256" key="6">
    <source>
        <dbReference type="SAM" id="MobiDB-lite"/>
    </source>
</evidence>
<dbReference type="PROSITE" id="PS50026">
    <property type="entry name" value="EGF_3"/>
    <property type="match status" value="2"/>
</dbReference>
<feature type="compositionally biased region" description="Low complexity" evidence="6">
    <location>
        <begin position="1777"/>
        <end position="1801"/>
    </location>
</feature>
<keyword evidence="3" id="KW-0677">Repeat</keyword>
<feature type="compositionally biased region" description="Polar residues" evidence="6">
    <location>
        <begin position="1679"/>
        <end position="1692"/>
    </location>
</feature>
<feature type="compositionally biased region" description="Polar residues" evidence="6">
    <location>
        <begin position="4199"/>
        <end position="4214"/>
    </location>
</feature>
<feature type="compositionally biased region" description="Polar residues" evidence="6">
    <location>
        <begin position="3451"/>
        <end position="3465"/>
    </location>
</feature>
<feature type="transmembrane region" description="Helical" evidence="7">
    <location>
        <begin position="4100"/>
        <end position="4124"/>
    </location>
</feature>
<feature type="region of interest" description="Disordered" evidence="6">
    <location>
        <begin position="4259"/>
        <end position="4305"/>
    </location>
</feature>
<feature type="region of interest" description="Disordered" evidence="6">
    <location>
        <begin position="2162"/>
        <end position="2191"/>
    </location>
</feature>
<name>A0A8R2F915_ACYPI</name>
<proteinExistence type="predicted"/>
<feature type="compositionally biased region" description="Polar residues" evidence="6">
    <location>
        <begin position="4260"/>
        <end position="4270"/>
    </location>
</feature>
<feature type="compositionally biased region" description="Polar residues" evidence="6">
    <location>
        <begin position="3658"/>
        <end position="3675"/>
    </location>
</feature>
<dbReference type="GeneID" id="100164906"/>
<feature type="compositionally biased region" description="Polar residues" evidence="6">
    <location>
        <begin position="1497"/>
        <end position="1541"/>
    </location>
</feature>
<dbReference type="PANTHER" id="PTHR39072">
    <property type="entry name" value="RE48511P"/>
    <property type="match status" value="1"/>
</dbReference>
<feature type="signal peptide" evidence="8">
    <location>
        <begin position="1"/>
        <end position="28"/>
    </location>
</feature>
<feature type="compositionally biased region" description="Polar residues" evidence="6">
    <location>
        <begin position="1325"/>
        <end position="1337"/>
    </location>
</feature>
<evidence type="ECO:0000259" key="9">
    <source>
        <dbReference type="PROSITE" id="PS50024"/>
    </source>
</evidence>
<dbReference type="FunFam" id="2.10.25.10:FF:000038">
    <property type="entry name" value="Fibrillin 2"/>
    <property type="match status" value="1"/>
</dbReference>
<feature type="compositionally biased region" description="Acidic residues" evidence="6">
    <location>
        <begin position="1088"/>
        <end position="1103"/>
    </location>
</feature>
<reference evidence="11" key="2">
    <citation type="submission" date="2022-06" db="UniProtKB">
        <authorList>
            <consortium name="EnsemblMetazoa"/>
        </authorList>
    </citation>
    <scope>IDENTIFICATION</scope>
</reference>
<dbReference type="PROSITE" id="PS00010">
    <property type="entry name" value="ASX_HYDROXYL"/>
    <property type="match status" value="1"/>
</dbReference>
<dbReference type="InterPro" id="IPR018097">
    <property type="entry name" value="EGF_Ca-bd_CS"/>
</dbReference>
<feature type="chain" id="PRO_5035792256" evidence="8">
    <location>
        <begin position="29"/>
        <end position="4422"/>
    </location>
</feature>
<feature type="compositionally biased region" description="Polar residues" evidence="6">
    <location>
        <begin position="1802"/>
        <end position="1821"/>
    </location>
</feature>
<feature type="region of interest" description="Disordered" evidence="6">
    <location>
        <begin position="4401"/>
        <end position="4422"/>
    </location>
</feature>
<keyword evidence="4 5" id="KW-1015">Disulfide bond</keyword>
<evidence type="ECO:0000256" key="1">
    <source>
        <dbReference type="ARBA" id="ARBA00022536"/>
    </source>
</evidence>
<dbReference type="KEGG" id="api:100164906"/>
<feature type="domain" description="SEA" evidence="9">
    <location>
        <begin position="3886"/>
        <end position="4003"/>
    </location>
</feature>
<dbReference type="EnsemblMetazoa" id="XM_008186021.3">
    <property type="protein sequence ID" value="XP_008184243.1"/>
    <property type="gene ID" value="LOC100164906"/>
</dbReference>
<feature type="compositionally biased region" description="Polar residues" evidence="6">
    <location>
        <begin position="1410"/>
        <end position="1444"/>
    </location>
</feature>
<feature type="compositionally biased region" description="Polar residues" evidence="6">
    <location>
        <begin position="1379"/>
        <end position="1394"/>
    </location>
</feature>
<dbReference type="InterPro" id="IPR000742">
    <property type="entry name" value="EGF"/>
</dbReference>
<feature type="compositionally biased region" description="Basic and acidic residues" evidence="6">
    <location>
        <begin position="2165"/>
        <end position="2178"/>
    </location>
</feature>
<feature type="compositionally biased region" description="Low complexity" evidence="6">
    <location>
        <begin position="1599"/>
        <end position="1615"/>
    </location>
</feature>
<keyword evidence="7" id="KW-1133">Transmembrane helix</keyword>
<keyword evidence="2 8" id="KW-0732">Signal</keyword>
<comment type="caution">
    <text evidence="5">Lacks conserved residue(s) required for the propagation of feature annotation.</text>
</comment>
<evidence type="ECO:0000256" key="8">
    <source>
        <dbReference type="SAM" id="SignalP"/>
    </source>
</evidence>
<feature type="compositionally biased region" description="Polar residues" evidence="6">
    <location>
        <begin position="1700"/>
        <end position="1710"/>
    </location>
</feature>
<feature type="region of interest" description="Disordered" evidence="6">
    <location>
        <begin position="905"/>
        <end position="932"/>
    </location>
</feature>
<dbReference type="InterPro" id="IPR000082">
    <property type="entry name" value="SEA_dom"/>
</dbReference>
<sequence>MATKRKKLLPARTLALLLASLFVFDCLAISEGDILLNVKDKNLERIKRDGDVTVLLVDDNGKKKTSPTLGLLSSMARTFVQDGVTTEYATHVIGTTVGDRYAHIVSTGSRVFYDNIKPTNRHDTPDINLQTILDNLGHPQVFENTKEEEEEEETNLIKGRKLELSTTPEPIDKSNVSVRQEISVRKHFTPDSIKPAKVNAKNGLPTFTVKNNDEDYLPPVELTTKRDDSFRNKLRSSKNLFRNGLKPVEIKKYETVTYFGFADFMTTVGNTVIIFMPKTPAIPEATGITSIKGEATLRPEDIISPTKSITLLSTKTLEPTTEKAEYSSIIESSIATTEETMALPTEPLSRRISETTRVFNNEQEALGLLKTIGGVDVIDSKTTRLTTFFYGTYINGKYTQLEQTVSTLLSKPSQTTKPSKIEIPMTKIPTTTESQITTEKNMNEITTESEEDIFTTPEEEIVSPTSSTEDILYKTYTYLTTFFIPVDDSLTTTSIRSRVVLSPESTHMIENTMTTTTTTTESIPTTTTTTESIPTTTTTTESIPTATTTTESIPSTTTETILTTTPEEDNIKYTTTEEMTITTEKESEDKEISELTTIPMKEEVTTEKPIIKETNDEMVTEMSPITIKPQEVEEEEEEEEEEVELLFKTLYTTYTYLTTFFQESTTSVLSREEVVTNIITSTLEKDFLATDPAVAGLFDREEGSLLNTMVRETARSPRVLATRVGSGRPSSAFLHKPVDDLFASTLDSVDFKRELATPPLDDSIVKTFSKTYTYFTTLSSDGSTNLKSHTEVYTNVIRPSNIPLSQIIQPTVVKNKIKPTLLKVPNTTPEPMDDPEAVIEETEKEGIDTKRDKNNETLVTPSYKYDMTITRNRTNYNTIDDEKALNDVIGESVITDTKSISSNNIKRKVSTDEDEDMESSETNENIESSPTHQLQTSFTTYTYFTTIYKGSSSSEVVSRFETITNVASPIVEPTDVDTLNNEETTLPVTFFTTYTYWTTLYKDGSTLVTSREDTSTNVVSSSVSDSVLITPTIKPSSTSKLIATEQLNPTKPTTFFTTFTYFTTSYLDNETVVNSRLETVTNILNTTEPEENMNNDDDAEGEDSVIKTTPGKSLNKTIPITVLKPTGSLSSLTTLKVNNGETTLYSTDVYGTYIDGLYVQILESKSNIIKNTSPGDVKPNGKSTGVVALNEGKIVDADGVSTTFYTTKALGTYIDQLYAQVIESTSSIKVNDKKRIGEPSTTILGTKTYRTGLISLIEGTSVKDISTTYYETKVIGKVIDGKYTQEFESESKVKIGVQPTVVQEMKASSTQLNEIFQSEIPISPSPATIESSQGENGSTTEKSEETDDENSPKKKTFPVIRPFASRPRPTFQPKKKSTDSLSAATINRSITPTIVATPALKTNEKGLGPSSRNRFSGVRKSSTSPLSEITPTPSNSRKYSRSKSVNTPIVSASVSFKSRTPSSSLKISPTASVSSFGGARRSSFSQRQTSSKLPESITKNSSTSSRFRIRPTASSNFNRFSSTLTTSTEEVPDNNEVSTSLVPDETLLISNNEEDESITVPSTTSTESSRRGNNPLLKLRRPPLQKTSITTQPPRRNPARTTVRTTTSTTTTTPRPQRPKTPSPLITRNRPKPVNGLFPSRGFGKKEQELEVTSESNLDEEKLQQEVKPAEDFDDNIDSAVTQVETQSNAVSETERPSRGSRTFNNNQVQIRPFNSRRSRTKRQVEFGNKNDNSRSYRSRQPVKNTAVDYYYEDEYVEQDTPAPIRTPPPTRRQPSRSRQQQQQQPQQQQQQRLTPTTSSSNVGRSQFTLREKTPTTMAPATTSRSSNFRRTRPPVPQETTTSKRLSRLRYPTTTPEPVRNNRRYTPSVRRQNTRTRFREDVNTFSNTQTIFDGSITVTHKIPTELTIPIVIGKNTEYKQVLTAKPSIEILGPHQYSTVAGKNGYPTIQLVREVTETLPNGATEITKFVIYEQPTSSITFTPTYIRGRKTSYSHIIPSTIYEVKPEVNTIQPQQLANAPLANLLLSQLLLGNLGIQPTVNPLLALNSAMATPQLPTTEFKTKSTTYVTTVTHSTSTVLPITFRGKVISTTVIDSSTNVITATEYITETIVTTPTVQQSNNQLNTLLLPALLQAQLLGQVTTANTLIGSIDSTQEELLQELIEPTPKYEDSSSKDETKPSKKKIVTKKPPDPAIQPAEASVVTLYVSGKRPGEFSTVLSTINYDETATVRKREVEPSSVMDLMATEYDDILLSSTDDEQIQRYNEEETQSLESILGDVSKNVKIENRATKVNVVLVEPSSQQNQETTGHFLLKGSADTPVQREVVKSKIWSSQNRTKRNTPNFLPTKDVFLFDFPKKPKKNLTQSILYNVGDRENSSFTLFKIPQDYNIDAKVDEQRAFDERRFNFATKKMSNGVEVIVAGDKSTYPGQANVLRVLPTSQAKPITLAPSTLTDHMLMMLPHPIKQSMNNQFVTKTYLTTYTYLTTFLDGEATVVSSREKVVSNVVTDEVNKITPTSTLSQVTLTASPSLETGIYHTTYTYLNTIVDGDIPLVMTSRKTVANTVTAPHEFLTPLQPSEPAYHNTNTYLNTVSFTKTLSDGPDYTVVSTENILTQVIITQTDNTPTMDTSKLKEESTITDVTKTYYVTYTYFNTIQDGDHTIVKSDISVSSDIVTEKYLIPTKIDEIQPTPSIDKLPFHLYATKTYLTTFTYFTTLLKDNDGKNPSITQVKSRTKIVQNIVTESLNTSIFNANYLSSISSSVQNEKIPITATATLDNGQRIEFTAMNDLLPTEQSEINPTHSIQTQETQKPIINENTYKPIEKLKETIKPSSVSKVSQKTEIQKPPKKNTPPKSEQKIPINPIPVKPDNTNVGGLIDFGTIGSSLTALKPVISAVAGIIQNNLKNDQKTKNVHVLQKSTPKPVKQETTSRAPIYIPVGGLADSDGSESQQYPDTDQRHPHVGPARPPVEASLLSGGIPISPGEVITTNSDLIIGKPSVLGPRPPMENFKKEEIPFGMRPPPPPLQFKDKISVPNNIAREHIKHSLPHTDRKNTQPIRYHENRVQAQYQLTNAPIKSEVNIIPLRKPDPWPTKFVTDVQPLVLTKPDIQPQVNYGNQHLITSNQPSFLEQSAVDPLLVNIQPSQVAQVVIPHGSQTALIYSDQPAVGHGPKGEIFNDPQPYPENHVNPGFVGLEIYGTLNPTNNVASKIPANAMHFDIPVSPAGITVGDSESHHVVLYDNETGEVKTRPVHVVKPQNPSNQYLTPPTISQVNSFVRRPDAELSVEDDLLQFEDGEVTQESKKTPLRPGELPFGVHSSESDEDRTPIITGKPIVGNFKGEEQTLSIGQPINNKEPTELKPGNFVVPNEKRPDLQYNIQHSHEQITNNTMKQNKYVINLPSRDDIQQAMNMDEKLPPLPTIKHENNDLDSQGSTPQPSIVKPNRDNDVLGLSPPPVITQSLKYDNVTQRPQASRRPYRPKPKPSTAPPYQFERPLNRRPSIPHNSQEEMILKPLSTTAKIEPVKKWEVPVNSRPEYRPTYKEEKPEIIKAESKVFSQGSSIKSHLQEKTKENTVIFSDPVTHVIPTIVTQDTTKWYEYSPISSTESKIETVQSTTETPALTSITIGTIKSHTTPSKPTSKTTDYHSVISVIVKNEEKPEDKSNENIIENPTTPKQKSQMRPQVTILQLPERPSFMDEFHKQLQQGSSLPTRFVTHTQTLSVTITETTVLQSDGFEPSTHTLVLTKTQTSTLVDTVTEFHTLVKPTQVLSTITTTVPAPIRSDPVLQVPVVEGTKTKTINIPPDENETLLVVMTDKKGGNNGIPPEIQVPDETNEIGPSDVLLSGILTHSSDTECRPECKASKNEICQRVENTMRCVCRPGFARMFMDRPCKPTYTYTMKLVLDKFRKDPIKYSTQLDDPSSNQYQKLTEATKEGLNRMSMQSDLRDIYHGVIVGGFEPDGKSDKAVVSYIIQLSENAEDIKLWEATKKSLRATNYSLGGTDIFVARDQLQQLSAEDFNECSDSKFHDCSDNAKCFNLHGTYTCSCKDGFSDLSHNTQFPGRVCSSELIGCDLCNYHGTCYLSNQDETICECFQWYAGKHCQFNLKVLLLGLIAIGVMLLSLLIACLLMACCKKQSRESVMGLYQPQRPVIGFRRYRNMIATTRGDKRAMISVDTGSETSVDHTPPPYVKQVVNMQRQTHAHVHSQMKTQSPSSHGGSTMRSGLEQRDRSLTVMIPRAKYRPAPQQAPPSILTMSTFGPEQKAMSYNMDSRQTPTKGSRSSSRKPSDSTQRSVEIQPPQRKKHAAPKKPSTGALVSAGFEVSATVVKTKELDEAYVCHDDNKPDFNTGRTTAARTVSVARSFDETTVQPPTRCYHPESHYESKSQYSHKTNDEGHTMVERDLGSTYLMPQSKLYKPDNRGSDTSNFDSL</sequence>
<dbReference type="SUPFAM" id="SSF82671">
    <property type="entry name" value="SEA domain"/>
    <property type="match status" value="1"/>
</dbReference>
<evidence type="ECO:0000256" key="4">
    <source>
        <dbReference type="ARBA" id="ARBA00023157"/>
    </source>
</evidence>
<feature type="compositionally biased region" description="Acidic residues" evidence="6">
    <location>
        <begin position="912"/>
        <end position="921"/>
    </location>
</feature>
<dbReference type="SMART" id="SM00179">
    <property type="entry name" value="EGF_CA"/>
    <property type="match status" value="1"/>
</dbReference>
<dbReference type="PROSITE" id="PS50024">
    <property type="entry name" value="SEA"/>
    <property type="match status" value="1"/>
</dbReference>
<feature type="compositionally biased region" description="Polar residues" evidence="6">
    <location>
        <begin position="1458"/>
        <end position="1470"/>
    </location>
</feature>
<feature type="domain" description="EGF-like" evidence="10">
    <location>
        <begin position="4060"/>
        <end position="4095"/>
    </location>
</feature>
<evidence type="ECO:0000313" key="12">
    <source>
        <dbReference type="Proteomes" id="UP000007819"/>
    </source>
</evidence>
<dbReference type="GO" id="GO:0005509">
    <property type="term" value="F:calcium ion binding"/>
    <property type="evidence" value="ECO:0007669"/>
    <property type="project" value="InterPro"/>
</dbReference>
<feature type="region of interest" description="Disordered" evidence="6">
    <location>
        <begin position="2826"/>
        <end position="2863"/>
    </location>
</feature>
<feature type="compositionally biased region" description="Polar residues" evidence="6">
    <location>
        <begin position="2826"/>
        <end position="2837"/>
    </location>
</feature>
<dbReference type="OrthoDB" id="10040649at2759"/>
<feature type="disulfide bond" evidence="5">
    <location>
        <begin position="4085"/>
        <end position="4094"/>
    </location>
</feature>
<dbReference type="InterPro" id="IPR049883">
    <property type="entry name" value="NOTCH1_EGF-like"/>
</dbReference>
<feature type="region of interest" description="Disordered" evidence="6">
    <location>
        <begin position="1088"/>
        <end position="1110"/>
    </location>
</feature>
<feature type="compositionally biased region" description="Low complexity" evidence="6">
    <location>
        <begin position="1471"/>
        <end position="1491"/>
    </location>
</feature>
<keyword evidence="7" id="KW-0472">Membrane</keyword>
<feature type="region of interest" description="Disordered" evidence="6">
    <location>
        <begin position="1318"/>
        <end position="1444"/>
    </location>
</feature>
<dbReference type="SMART" id="SM00181">
    <property type="entry name" value="EGF"/>
    <property type="match status" value="3"/>
</dbReference>
<feature type="region of interest" description="Disordered" evidence="6">
    <location>
        <begin position="3291"/>
        <end position="3325"/>
    </location>
</feature>
<feature type="compositionally biased region" description="Basic and acidic residues" evidence="6">
    <location>
        <begin position="1659"/>
        <end position="1671"/>
    </location>
</feature>
<dbReference type="PROSITE" id="PS00022">
    <property type="entry name" value="EGF_1"/>
    <property type="match status" value="1"/>
</dbReference>
<dbReference type="PROSITE" id="PS01187">
    <property type="entry name" value="EGF_CA"/>
    <property type="match status" value="1"/>
</dbReference>
<evidence type="ECO:0000256" key="3">
    <source>
        <dbReference type="ARBA" id="ARBA00022737"/>
    </source>
</evidence>
<keyword evidence="1 5" id="KW-0245">EGF-like domain</keyword>
<organism evidence="11 12">
    <name type="scientific">Acyrthosiphon pisum</name>
    <name type="common">Pea aphid</name>
    <dbReference type="NCBI Taxonomy" id="7029"/>
    <lineage>
        <taxon>Eukaryota</taxon>
        <taxon>Metazoa</taxon>
        <taxon>Ecdysozoa</taxon>
        <taxon>Arthropoda</taxon>
        <taxon>Hexapoda</taxon>
        <taxon>Insecta</taxon>
        <taxon>Pterygota</taxon>
        <taxon>Neoptera</taxon>
        <taxon>Paraneoptera</taxon>
        <taxon>Hemiptera</taxon>
        <taxon>Sternorrhyncha</taxon>
        <taxon>Aphidomorpha</taxon>
        <taxon>Aphidoidea</taxon>
        <taxon>Aphididae</taxon>
        <taxon>Macrosiphini</taxon>
        <taxon>Acyrthosiphon</taxon>
    </lineage>
</organism>
<reference evidence="12" key="1">
    <citation type="submission" date="2010-06" db="EMBL/GenBank/DDBJ databases">
        <authorList>
            <person name="Jiang H."/>
            <person name="Abraham K."/>
            <person name="Ali S."/>
            <person name="Alsbrooks S.L."/>
            <person name="Anim B.N."/>
            <person name="Anosike U.S."/>
            <person name="Attaway T."/>
            <person name="Bandaranaike D.P."/>
            <person name="Battles P.K."/>
            <person name="Bell S.N."/>
            <person name="Bell A.V."/>
            <person name="Beltran B."/>
            <person name="Bickham C."/>
            <person name="Bustamante Y."/>
            <person name="Caleb T."/>
            <person name="Canada A."/>
            <person name="Cardenas V."/>
            <person name="Carter K."/>
            <person name="Chacko J."/>
            <person name="Chandrabose M.N."/>
            <person name="Chavez D."/>
            <person name="Chavez A."/>
            <person name="Chen L."/>
            <person name="Chu H.-S."/>
            <person name="Claassen K.J."/>
            <person name="Cockrell R."/>
            <person name="Collins M."/>
            <person name="Cooper J.A."/>
            <person name="Cree A."/>
            <person name="Curry S.M."/>
            <person name="Da Y."/>
            <person name="Dao M.D."/>
            <person name="Das B."/>
            <person name="Davila M.-L."/>
            <person name="Davy-Carroll L."/>
            <person name="Denson S."/>
            <person name="Dinh H."/>
            <person name="Ebong V.E."/>
            <person name="Edwards J.R."/>
            <person name="Egan A."/>
            <person name="El-Daye J."/>
            <person name="Escobedo L."/>
            <person name="Fernandez S."/>
            <person name="Fernando P.R."/>
            <person name="Flagg N."/>
            <person name="Forbes L.D."/>
            <person name="Fowler R.G."/>
            <person name="Fu Q."/>
            <person name="Gabisi R.A."/>
            <person name="Ganer J."/>
            <person name="Garbino Pronczuk A."/>
            <person name="Garcia R.M."/>
            <person name="Garner T."/>
            <person name="Garrett T.E."/>
            <person name="Gonzalez D.A."/>
            <person name="Hamid H."/>
            <person name="Hawkins E.S."/>
            <person name="Hirani K."/>
            <person name="Hogues M.E."/>
            <person name="Hollins B."/>
            <person name="Hsiao C.-H."/>
            <person name="Jabil R."/>
            <person name="James M.L."/>
            <person name="Jhangiani S.N."/>
            <person name="Johnson B."/>
            <person name="Johnson Q."/>
            <person name="Joshi V."/>
            <person name="Kalu J.B."/>
            <person name="Kam C."/>
            <person name="Kashfia A."/>
            <person name="Keebler J."/>
            <person name="Kisamo H."/>
            <person name="Kovar C.L."/>
            <person name="Lago L.A."/>
            <person name="Lai C.-Y."/>
            <person name="Laidlaw J."/>
            <person name="Lara F."/>
            <person name="Le T.-K."/>
            <person name="Lee S.L."/>
            <person name="Legall F.H."/>
            <person name="Lemon S.J."/>
            <person name="Lewis L.R."/>
            <person name="Li B."/>
            <person name="Liu Y."/>
            <person name="Liu Y.-S."/>
            <person name="Lopez J."/>
            <person name="Lozado R.J."/>
            <person name="Lu J."/>
            <person name="Madu R.C."/>
            <person name="Maheshwari M."/>
            <person name="Maheshwari R."/>
            <person name="Malloy K."/>
            <person name="Martinez E."/>
            <person name="Mathew T."/>
            <person name="Mercado I.C."/>
            <person name="Mercado C."/>
            <person name="Meyer B."/>
            <person name="Montgomery K."/>
            <person name="Morgan M.B."/>
            <person name="Munidasa M."/>
            <person name="Nazareth L.V."/>
            <person name="Nelson J."/>
            <person name="Ng B.M."/>
            <person name="Nguyen N.B."/>
            <person name="Nguyen P.Q."/>
            <person name="Nguyen T."/>
            <person name="Obregon M."/>
            <person name="Okwuonu G.O."/>
            <person name="Onwere C.G."/>
            <person name="Orozco G."/>
            <person name="Parra A."/>
            <person name="Patel S."/>
            <person name="Patil S."/>
            <person name="Perez A."/>
            <person name="Perez Y."/>
            <person name="Pham C."/>
            <person name="Primus E.L."/>
            <person name="Pu L.-L."/>
            <person name="Puazo M."/>
            <person name="Qin X."/>
            <person name="Quiroz J.B."/>
            <person name="Reese J."/>
            <person name="Richards S."/>
            <person name="Rives C.M."/>
            <person name="Robberts R."/>
            <person name="Ruiz S.J."/>
            <person name="Ruiz M.J."/>
            <person name="Santibanez J."/>
            <person name="Schneider B.W."/>
            <person name="Sisson I."/>
            <person name="Smith M."/>
            <person name="Sodergren E."/>
            <person name="Song X.-Z."/>
            <person name="Song B.B."/>
            <person name="Summersgill H."/>
            <person name="Thelus R."/>
            <person name="Thornton R.D."/>
            <person name="Trejos Z.Y."/>
            <person name="Usmani K."/>
            <person name="Vattathil S."/>
            <person name="Villasana D."/>
            <person name="Walker D.L."/>
            <person name="Wang S."/>
            <person name="Wang K."/>
            <person name="White C.S."/>
            <person name="Williams A.C."/>
            <person name="Williamson J."/>
            <person name="Wilson K."/>
            <person name="Woghiren I.O."/>
            <person name="Woodworth J.R."/>
            <person name="Worley K.C."/>
            <person name="Wright R.A."/>
            <person name="Wu W."/>
            <person name="Young L."/>
            <person name="Zhang L."/>
            <person name="Zhang J."/>
            <person name="Zhu Y."/>
            <person name="Muzny D.M."/>
            <person name="Weinstock G."/>
            <person name="Gibbs R.A."/>
        </authorList>
    </citation>
    <scope>NUCLEOTIDE SEQUENCE [LARGE SCALE GENOMIC DNA]</scope>
    <source>
        <strain evidence="12">LSR1</strain>
    </source>
</reference>
<dbReference type="CDD" id="cd00054">
    <property type="entry name" value="EGF_CA"/>
    <property type="match status" value="1"/>
</dbReference>
<dbReference type="Pfam" id="PF15950">
    <property type="entry name" value="DUF4758"/>
    <property type="match status" value="4"/>
</dbReference>
<dbReference type="Proteomes" id="UP000007819">
    <property type="component" value="Chromosome A1"/>
</dbReference>
<dbReference type="InterPro" id="IPR031866">
    <property type="entry name" value="DUF4758"/>
</dbReference>
<dbReference type="Pfam" id="PF07645">
    <property type="entry name" value="EGF_CA"/>
    <property type="match status" value="1"/>
</dbReference>
<dbReference type="RefSeq" id="XP_008184243.1">
    <property type="nucleotide sequence ID" value="XM_008186021.2"/>
</dbReference>
<feature type="region of interest" description="Disordered" evidence="6">
    <location>
        <begin position="2936"/>
        <end position="2962"/>
    </location>
</feature>
<dbReference type="Pfam" id="PF01390">
    <property type="entry name" value="SEA"/>
    <property type="match status" value="1"/>
</dbReference>
<protein>
    <submittedName>
        <fullName evidence="11">Uncharacterized protein</fullName>
    </submittedName>
</protein>
<accession>A0A8R2F915</accession>
<feature type="region of interest" description="Disordered" evidence="6">
    <location>
        <begin position="4190"/>
        <end position="4219"/>
    </location>
</feature>
<dbReference type="InterPro" id="IPR000152">
    <property type="entry name" value="EGF-type_Asp/Asn_hydroxyl_site"/>
</dbReference>
<evidence type="ECO:0000256" key="7">
    <source>
        <dbReference type="SAM" id="Phobius"/>
    </source>
</evidence>
<dbReference type="SUPFAM" id="SSF57184">
    <property type="entry name" value="Growth factor receptor domain"/>
    <property type="match status" value="1"/>
</dbReference>
<dbReference type="InterPro" id="IPR009030">
    <property type="entry name" value="Growth_fac_rcpt_cys_sf"/>
</dbReference>
<dbReference type="InterPro" id="IPR001881">
    <property type="entry name" value="EGF-like_Ca-bd_dom"/>
</dbReference>
<keyword evidence="12" id="KW-1185">Reference proteome</keyword>
<dbReference type="InterPro" id="IPR036364">
    <property type="entry name" value="SEA_dom_sf"/>
</dbReference>
<feature type="compositionally biased region" description="Polar residues" evidence="6">
    <location>
        <begin position="3422"/>
        <end position="3431"/>
    </location>
</feature>
<feature type="domain" description="EGF-like" evidence="10">
    <location>
        <begin position="4010"/>
        <end position="4049"/>
    </location>
</feature>
<dbReference type="Gene3D" id="2.10.25.10">
    <property type="entry name" value="Laminin"/>
    <property type="match status" value="1"/>
</dbReference>
<dbReference type="PANTHER" id="PTHR39072:SF2">
    <property type="match status" value="1"/>
</dbReference>
<evidence type="ECO:0000256" key="5">
    <source>
        <dbReference type="PROSITE-ProRule" id="PRU00076"/>
    </source>
</evidence>